<accession>A0AAD5RM50</accession>
<dbReference type="AlphaFoldDB" id="A0AAD5RM50"/>
<dbReference type="Proteomes" id="UP001201980">
    <property type="component" value="Unassembled WGS sequence"/>
</dbReference>
<name>A0AAD5RM50_9PEZI</name>
<proteinExistence type="predicted"/>
<feature type="chain" id="PRO_5042246935" evidence="1">
    <location>
        <begin position="20"/>
        <end position="244"/>
    </location>
</feature>
<evidence type="ECO:0000256" key="1">
    <source>
        <dbReference type="SAM" id="SignalP"/>
    </source>
</evidence>
<gene>
    <name evidence="2" type="ORF">MKZ38_004810</name>
</gene>
<evidence type="ECO:0000313" key="2">
    <source>
        <dbReference type="EMBL" id="KAJ2897299.1"/>
    </source>
</evidence>
<organism evidence="2 3">
    <name type="scientific">Zalerion maritima</name>
    <dbReference type="NCBI Taxonomy" id="339359"/>
    <lineage>
        <taxon>Eukaryota</taxon>
        <taxon>Fungi</taxon>
        <taxon>Dikarya</taxon>
        <taxon>Ascomycota</taxon>
        <taxon>Pezizomycotina</taxon>
        <taxon>Sordariomycetes</taxon>
        <taxon>Lulworthiomycetidae</taxon>
        <taxon>Lulworthiales</taxon>
        <taxon>Lulworthiaceae</taxon>
        <taxon>Zalerion</taxon>
    </lineage>
</organism>
<feature type="signal peptide" evidence="1">
    <location>
        <begin position="1"/>
        <end position="19"/>
    </location>
</feature>
<keyword evidence="1" id="KW-0732">Signal</keyword>
<keyword evidence="3" id="KW-1185">Reference proteome</keyword>
<reference evidence="2" key="1">
    <citation type="submission" date="2022-07" db="EMBL/GenBank/DDBJ databases">
        <title>Draft genome sequence of Zalerion maritima ATCC 34329, a (micro)plastics degrading marine fungus.</title>
        <authorList>
            <person name="Paco A."/>
            <person name="Goncalves M.F.M."/>
            <person name="Rocha-Santos T.A.P."/>
            <person name="Alves A."/>
        </authorList>
    </citation>
    <scope>NUCLEOTIDE SEQUENCE</scope>
    <source>
        <strain evidence="2">ATCC 34329</strain>
    </source>
</reference>
<sequence length="244" mass="26746">MHFTKALANIVGLASMATAEATFYARRPLSDIDPSKLAKPNPSSPGQLHFLGSVFPGKEEIELVGADATDILAQLKTLNPNYEEDFIMDDGVENRAADKTPFQPTKELNNVPGGVGEGMEKRRLFERQDEAEPTIHCGFYSGKTTKAAITKAQAALRKLKGRCWANYGECSRFACEDGAGIYFCWHPFYEGTGDVKIDCGYIADGAQIIKDICPKLIPNDKISGRYYEDDGIKMISADVMGQTC</sequence>
<comment type="caution">
    <text evidence="2">The sequence shown here is derived from an EMBL/GenBank/DDBJ whole genome shotgun (WGS) entry which is preliminary data.</text>
</comment>
<evidence type="ECO:0000313" key="3">
    <source>
        <dbReference type="Proteomes" id="UP001201980"/>
    </source>
</evidence>
<dbReference type="EMBL" id="JAKWBI020000283">
    <property type="protein sequence ID" value="KAJ2897299.1"/>
    <property type="molecule type" value="Genomic_DNA"/>
</dbReference>
<protein>
    <submittedName>
        <fullName evidence="2">Uncharacterized protein</fullName>
    </submittedName>
</protein>